<dbReference type="InterPro" id="IPR002044">
    <property type="entry name" value="CBM20"/>
</dbReference>
<dbReference type="PROSITE" id="PS51166">
    <property type="entry name" value="CBM20"/>
    <property type="match status" value="1"/>
</dbReference>
<sequence length="395" mass="43754">METLAASSAKLLVYVENQNPRDKQTGTGFSCQAPTTRAAAAAARSRPEIRFLGYLNKHANFGYSSSLSLSFHRKTIHPISSVPALSQTRAGIEEIQTKDTTQFKSVHVKFQLKRECLFGQQFLIVGDDPMFGLWEPSNAIPLNWSEGHVWTVEMDIPCDKVMKYKFILKRGDNTILWQPGPDRILRTSETWKTITVCEDWDNAELQTLVEEDPVAHQELQTLIEEDPVAHQLMESRENSEKLTVVGNLLQPSGDPEALASANGYAQPAKKPLSEKPMTVPVENKIEQHEEKAVEFNEFAGVSFSPNPNEIVSLGVNDHPNFRRSESTENFIVPKDEKKLDTSAAMPVLVPGLTPKPTADIEESSASKADPHIGAASSVGSYKSQDFSVPEINLVV</sequence>
<dbReference type="CDD" id="cd05467">
    <property type="entry name" value="CBM20"/>
    <property type="match status" value="1"/>
</dbReference>
<dbReference type="PANTHER" id="PTHR15048">
    <property type="entry name" value="STARCH-BINDING DOMAIN-CONTAINING PROTEIN 1"/>
    <property type="match status" value="1"/>
</dbReference>
<organism evidence="3 4">
    <name type="scientific">Coffea arabica</name>
    <name type="common">Arabian coffee</name>
    <dbReference type="NCBI Taxonomy" id="13443"/>
    <lineage>
        <taxon>Eukaryota</taxon>
        <taxon>Viridiplantae</taxon>
        <taxon>Streptophyta</taxon>
        <taxon>Embryophyta</taxon>
        <taxon>Tracheophyta</taxon>
        <taxon>Spermatophyta</taxon>
        <taxon>Magnoliopsida</taxon>
        <taxon>eudicotyledons</taxon>
        <taxon>Gunneridae</taxon>
        <taxon>Pentapetalae</taxon>
        <taxon>asterids</taxon>
        <taxon>lamiids</taxon>
        <taxon>Gentianales</taxon>
        <taxon>Rubiaceae</taxon>
        <taxon>Ixoroideae</taxon>
        <taxon>Gardenieae complex</taxon>
        <taxon>Bertiereae - Coffeeae clade</taxon>
        <taxon>Coffeeae</taxon>
        <taxon>Coffea</taxon>
    </lineage>
</organism>
<dbReference type="Pfam" id="PF00686">
    <property type="entry name" value="CBM_20"/>
    <property type="match status" value="1"/>
</dbReference>
<dbReference type="SMART" id="SM01065">
    <property type="entry name" value="CBM_2"/>
    <property type="match status" value="1"/>
</dbReference>
<evidence type="ECO:0000313" key="3">
    <source>
        <dbReference type="Proteomes" id="UP001652660"/>
    </source>
</evidence>
<dbReference type="Gene3D" id="2.60.40.10">
    <property type="entry name" value="Immunoglobulins"/>
    <property type="match status" value="1"/>
</dbReference>
<feature type="region of interest" description="Disordered" evidence="1">
    <location>
        <begin position="348"/>
        <end position="380"/>
    </location>
</feature>
<dbReference type="GO" id="GO:0016020">
    <property type="term" value="C:membrane"/>
    <property type="evidence" value="ECO:0007669"/>
    <property type="project" value="TreeGrafter"/>
</dbReference>
<dbReference type="AlphaFoldDB" id="A0A6P6SZC7"/>
<feature type="domain" description="CBM20" evidence="2">
    <location>
        <begin position="100"/>
        <end position="202"/>
    </location>
</feature>
<dbReference type="GeneID" id="113696208"/>
<dbReference type="GO" id="GO:2001070">
    <property type="term" value="F:starch binding"/>
    <property type="evidence" value="ECO:0007669"/>
    <property type="project" value="InterPro"/>
</dbReference>
<evidence type="ECO:0000259" key="2">
    <source>
        <dbReference type="PROSITE" id="PS51166"/>
    </source>
</evidence>
<reference evidence="3" key="1">
    <citation type="journal article" date="2025" name="Foods">
        <title>Unveiling the Microbial Signatures of Arabica Coffee Cherries: Insights into Ripeness Specific Diversity, Functional Traits, and Implications for Quality and Safety.</title>
        <authorList>
            <consortium name="RefSeq"/>
            <person name="Tenea G.N."/>
            <person name="Cifuentes V."/>
            <person name="Reyes P."/>
            <person name="Cevallos-Vallejos M."/>
        </authorList>
    </citation>
    <scope>NUCLEOTIDE SEQUENCE [LARGE SCALE GENOMIC DNA]</scope>
</reference>
<accession>A0A6P6SZC7</accession>
<dbReference type="InterPro" id="IPR013784">
    <property type="entry name" value="Carb-bd-like_fold"/>
</dbReference>
<dbReference type="SUPFAM" id="SSF49452">
    <property type="entry name" value="Starch-binding domain-like"/>
    <property type="match status" value="1"/>
</dbReference>
<dbReference type="PANTHER" id="PTHR15048:SF0">
    <property type="entry name" value="STARCH-BINDING DOMAIN-CONTAINING PROTEIN 1"/>
    <property type="match status" value="1"/>
</dbReference>
<name>A0A6P6SZC7_COFAR</name>
<keyword evidence="3" id="KW-1185">Reference proteome</keyword>
<dbReference type="RefSeq" id="XP_027071399.1">
    <property type="nucleotide sequence ID" value="XM_027215598.2"/>
</dbReference>
<evidence type="ECO:0000256" key="1">
    <source>
        <dbReference type="SAM" id="MobiDB-lite"/>
    </source>
</evidence>
<proteinExistence type="predicted"/>
<protein>
    <submittedName>
        <fullName evidence="4">Uncharacterized protein isoform X2</fullName>
    </submittedName>
</protein>
<evidence type="ECO:0000313" key="4">
    <source>
        <dbReference type="RefSeq" id="XP_027071399.1"/>
    </source>
</evidence>
<dbReference type="Proteomes" id="UP001652660">
    <property type="component" value="Chromosome 6e"/>
</dbReference>
<reference evidence="4" key="2">
    <citation type="submission" date="2025-08" db="UniProtKB">
        <authorList>
            <consortium name="RefSeq"/>
        </authorList>
    </citation>
    <scope>IDENTIFICATION</scope>
    <source>
        <tissue evidence="4">Leaves</tissue>
    </source>
</reference>
<dbReference type="InterPro" id="IPR013783">
    <property type="entry name" value="Ig-like_fold"/>
</dbReference>
<gene>
    <name evidence="4" type="primary">LOC113696208</name>
</gene>
<dbReference type="FunFam" id="2.60.40.10:FF:000552">
    <property type="entry name" value="Related to glucoamylase"/>
    <property type="match status" value="1"/>
</dbReference>